<dbReference type="PANTHER" id="PTHR22846">
    <property type="entry name" value="WD40 REPEAT PROTEIN"/>
    <property type="match status" value="1"/>
</dbReference>
<evidence type="ECO:0000256" key="4">
    <source>
        <dbReference type="ARBA" id="ARBA00023242"/>
    </source>
</evidence>
<keyword evidence="3" id="KW-0677">Repeat</keyword>
<evidence type="ECO:0000313" key="5">
    <source>
        <dbReference type="EMBL" id="ORX58090.1"/>
    </source>
</evidence>
<dbReference type="InterPro" id="IPR045183">
    <property type="entry name" value="Ebi-like"/>
</dbReference>
<reference evidence="5 6" key="1">
    <citation type="submission" date="2016-07" db="EMBL/GenBank/DDBJ databases">
        <title>Pervasive Adenine N6-methylation of Active Genes in Fungi.</title>
        <authorList>
            <consortium name="DOE Joint Genome Institute"/>
            <person name="Mondo S.J."/>
            <person name="Dannebaum R.O."/>
            <person name="Kuo R.C."/>
            <person name="Labutti K."/>
            <person name="Haridas S."/>
            <person name="Kuo A."/>
            <person name="Salamov A."/>
            <person name="Ahrendt S.R."/>
            <person name="Lipzen A."/>
            <person name="Sullivan W."/>
            <person name="Andreopoulos W.B."/>
            <person name="Clum A."/>
            <person name="Lindquist E."/>
            <person name="Daum C."/>
            <person name="Ramamoorthy G.K."/>
            <person name="Gryganskyi A."/>
            <person name="Culley D."/>
            <person name="Magnuson J.K."/>
            <person name="James T.Y."/>
            <person name="O'Malley M.A."/>
            <person name="Stajich J.E."/>
            <person name="Spatafora J.W."/>
            <person name="Visel A."/>
            <person name="Grigoriev I.V."/>
        </authorList>
    </citation>
    <scope>NUCLEOTIDE SEQUENCE [LARGE SCALE GENOMIC DNA]</scope>
    <source>
        <strain evidence="5 6">NRRL 3301</strain>
    </source>
</reference>
<dbReference type="STRING" id="101127.A0A1X2GNV6"/>
<sequence>MTLTSEEVNAIVFRYLQESGFRHSSFAFQYESQMEKSAYRDATIPPGMLINIIHKGLQFMDIETHMNEAN</sequence>
<dbReference type="PROSITE" id="PS50896">
    <property type="entry name" value="LISH"/>
    <property type="match status" value="1"/>
</dbReference>
<dbReference type="OrthoDB" id="1367865at2759"/>
<evidence type="ECO:0000313" key="6">
    <source>
        <dbReference type="Proteomes" id="UP000242146"/>
    </source>
</evidence>
<organism evidence="5 6">
    <name type="scientific">Hesseltinella vesiculosa</name>
    <dbReference type="NCBI Taxonomy" id="101127"/>
    <lineage>
        <taxon>Eukaryota</taxon>
        <taxon>Fungi</taxon>
        <taxon>Fungi incertae sedis</taxon>
        <taxon>Mucoromycota</taxon>
        <taxon>Mucoromycotina</taxon>
        <taxon>Mucoromycetes</taxon>
        <taxon>Mucorales</taxon>
        <taxon>Cunninghamellaceae</taxon>
        <taxon>Hesseltinella</taxon>
    </lineage>
</organism>
<protein>
    <submittedName>
        <fullName evidence="5">Uncharacterized protein</fullName>
    </submittedName>
</protein>
<dbReference type="GO" id="GO:0003714">
    <property type="term" value="F:transcription corepressor activity"/>
    <property type="evidence" value="ECO:0007669"/>
    <property type="project" value="InterPro"/>
</dbReference>
<accession>A0A1X2GNV6</accession>
<dbReference type="SMART" id="SM00667">
    <property type="entry name" value="LisH"/>
    <property type="match status" value="1"/>
</dbReference>
<dbReference type="InterPro" id="IPR006594">
    <property type="entry name" value="LisH"/>
</dbReference>
<dbReference type="AlphaFoldDB" id="A0A1X2GNV6"/>
<dbReference type="GO" id="GO:0034967">
    <property type="term" value="C:Set3 complex"/>
    <property type="evidence" value="ECO:0007669"/>
    <property type="project" value="UniProtKB-ARBA"/>
</dbReference>
<keyword evidence="6" id="KW-1185">Reference proteome</keyword>
<gene>
    <name evidence="5" type="ORF">DM01DRAFT_327856</name>
</gene>
<keyword evidence="2" id="KW-0853">WD repeat</keyword>
<evidence type="ECO:0000256" key="2">
    <source>
        <dbReference type="ARBA" id="ARBA00022574"/>
    </source>
</evidence>
<dbReference type="FunFam" id="1.20.960.30:FF:000001">
    <property type="entry name" value="F-box-like/WD repeat-containing protein TBL1XR1"/>
    <property type="match status" value="1"/>
</dbReference>
<dbReference type="PANTHER" id="PTHR22846:SF2">
    <property type="entry name" value="F-BOX-LIKE_WD REPEAT-CONTAINING PROTEIN EBI"/>
    <property type="match status" value="1"/>
</dbReference>
<name>A0A1X2GNV6_9FUNG</name>
<dbReference type="Proteomes" id="UP000242146">
    <property type="component" value="Unassembled WGS sequence"/>
</dbReference>
<dbReference type="GO" id="GO:0006357">
    <property type="term" value="P:regulation of transcription by RNA polymerase II"/>
    <property type="evidence" value="ECO:0007669"/>
    <property type="project" value="TreeGrafter"/>
</dbReference>
<evidence type="ECO:0000256" key="1">
    <source>
        <dbReference type="ARBA" id="ARBA00004123"/>
    </source>
</evidence>
<dbReference type="Gene3D" id="1.20.960.30">
    <property type="match status" value="1"/>
</dbReference>
<comment type="subcellular location">
    <subcellularLocation>
        <location evidence="1">Nucleus</location>
    </subcellularLocation>
</comment>
<proteinExistence type="predicted"/>
<keyword evidence="4" id="KW-0539">Nucleus</keyword>
<comment type="caution">
    <text evidence="5">The sequence shown here is derived from an EMBL/GenBank/DDBJ whole genome shotgun (WGS) entry which is preliminary data.</text>
</comment>
<dbReference type="EMBL" id="MCGT01000007">
    <property type="protein sequence ID" value="ORX58090.1"/>
    <property type="molecule type" value="Genomic_DNA"/>
</dbReference>
<dbReference type="Pfam" id="PF08513">
    <property type="entry name" value="LisH"/>
    <property type="match status" value="1"/>
</dbReference>
<evidence type="ECO:0000256" key="3">
    <source>
        <dbReference type="ARBA" id="ARBA00022737"/>
    </source>
</evidence>